<dbReference type="HOGENOM" id="CLU_1489285_0_0_1"/>
<evidence type="ECO:0000256" key="1">
    <source>
        <dbReference type="SAM" id="MobiDB-lite"/>
    </source>
</evidence>
<gene>
    <name evidence="2" type="ORF">MPH_10979</name>
</gene>
<reference evidence="2 3" key="1">
    <citation type="journal article" date="2012" name="BMC Genomics">
        <title>Tools to kill: Genome of one of the most destructive plant pathogenic fungi Macrophomina phaseolina.</title>
        <authorList>
            <person name="Islam M.S."/>
            <person name="Haque M.S."/>
            <person name="Islam M.M."/>
            <person name="Emdad E.M."/>
            <person name="Halim A."/>
            <person name="Hossen Q.M.M."/>
            <person name="Hossain M.Z."/>
            <person name="Ahmed B."/>
            <person name="Rahim S."/>
            <person name="Rahman M.S."/>
            <person name="Alam M.M."/>
            <person name="Hou S."/>
            <person name="Wan X."/>
            <person name="Saito J.A."/>
            <person name="Alam M."/>
        </authorList>
    </citation>
    <scope>NUCLEOTIDE SEQUENCE [LARGE SCALE GENOMIC DNA]</scope>
    <source>
        <strain evidence="2 3">MS6</strain>
    </source>
</reference>
<dbReference type="AlphaFoldDB" id="K2S5E3"/>
<name>K2S5E3_MACPH</name>
<dbReference type="EMBL" id="AHHD01000465">
    <property type="protein sequence ID" value="EKG11935.1"/>
    <property type="molecule type" value="Genomic_DNA"/>
</dbReference>
<protein>
    <submittedName>
        <fullName evidence="2">Uncharacterized protein</fullName>
    </submittedName>
</protein>
<dbReference type="STRING" id="1126212.K2S5E3"/>
<feature type="compositionally biased region" description="Polar residues" evidence="1">
    <location>
        <begin position="56"/>
        <end position="67"/>
    </location>
</feature>
<feature type="region of interest" description="Disordered" evidence="1">
    <location>
        <begin position="56"/>
        <end position="75"/>
    </location>
</feature>
<evidence type="ECO:0000313" key="2">
    <source>
        <dbReference type="EMBL" id="EKG11935.1"/>
    </source>
</evidence>
<evidence type="ECO:0000313" key="3">
    <source>
        <dbReference type="Proteomes" id="UP000007129"/>
    </source>
</evidence>
<dbReference type="VEuPathDB" id="FungiDB:MPH_10979"/>
<sequence length="181" mass="19319">MVPSGTVIDSISVHPKQSGCSILSAMFGDLLKEIPKTEFGAVLSATKSSAVGVTQGSLQTAKETVTGSPGPEGEGEEIPGAFWSKDFAQLLSCAVGLTGLDVQYVETWRRLCGVALHTGDMTGTVRARNLRSLTLRGTTTRTDDLVSLLRRCGSVEELEFRGTHVVEGQWSRVFQLLSSMA</sequence>
<organism evidence="2 3">
    <name type="scientific">Macrophomina phaseolina (strain MS6)</name>
    <name type="common">Charcoal rot fungus</name>
    <dbReference type="NCBI Taxonomy" id="1126212"/>
    <lineage>
        <taxon>Eukaryota</taxon>
        <taxon>Fungi</taxon>
        <taxon>Dikarya</taxon>
        <taxon>Ascomycota</taxon>
        <taxon>Pezizomycotina</taxon>
        <taxon>Dothideomycetes</taxon>
        <taxon>Dothideomycetes incertae sedis</taxon>
        <taxon>Botryosphaeriales</taxon>
        <taxon>Botryosphaeriaceae</taxon>
        <taxon>Macrophomina</taxon>
    </lineage>
</organism>
<comment type="caution">
    <text evidence="2">The sequence shown here is derived from an EMBL/GenBank/DDBJ whole genome shotgun (WGS) entry which is preliminary data.</text>
</comment>
<proteinExistence type="predicted"/>
<dbReference type="Proteomes" id="UP000007129">
    <property type="component" value="Unassembled WGS sequence"/>
</dbReference>
<dbReference type="InParanoid" id="K2S5E3"/>
<accession>K2S5E3</accession>